<protein>
    <submittedName>
        <fullName evidence="1">Uncharacterized protein</fullName>
    </submittedName>
</protein>
<proteinExistence type="predicted"/>
<name>A0A401U504_9BACT</name>
<organism evidence="1 2">
    <name type="scientific">Chryseotalea sanaruensis</name>
    <dbReference type="NCBI Taxonomy" id="2482724"/>
    <lineage>
        <taxon>Bacteria</taxon>
        <taxon>Pseudomonadati</taxon>
        <taxon>Bacteroidota</taxon>
        <taxon>Cytophagia</taxon>
        <taxon>Cytophagales</taxon>
        <taxon>Chryseotaleaceae</taxon>
        <taxon>Chryseotalea</taxon>
    </lineage>
</organism>
<dbReference type="AlphaFoldDB" id="A0A401U504"/>
<dbReference type="Proteomes" id="UP000288227">
    <property type="component" value="Unassembled WGS sequence"/>
</dbReference>
<evidence type="ECO:0000313" key="2">
    <source>
        <dbReference type="Proteomes" id="UP000288227"/>
    </source>
</evidence>
<evidence type="ECO:0000313" key="1">
    <source>
        <dbReference type="EMBL" id="GCC49866.1"/>
    </source>
</evidence>
<accession>A0A401U504</accession>
<dbReference type="RefSeq" id="WP_127120536.1">
    <property type="nucleotide sequence ID" value="NZ_BHXQ01000001.1"/>
</dbReference>
<gene>
    <name evidence="1" type="ORF">SanaruYs_00800</name>
</gene>
<reference evidence="1 2" key="1">
    <citation type="submission" date="2018-11" db="EMBL/GenBank/DDBJ databases">
        <title>Chryseotalea sanarue gen. nov., sp., nov., a member of the family Cytophagaceae, isolated from a brackish lake in Hamamatsu Japan.</title>
        <authorList>
            <person name="Maejima Y."/>
            <person name="Iino T."/>
            <person name="Muraguchi Y."/>
            <person name="Fukuda K."/>
            <person name="Ohkuma M."/>
            <person name="Moriuchi R."/>
            <person name="Dohra H."/>
            <person name="Kimbara K."/>
            <person name="Shintani M."/>
        </authorList>
    </citation>
    <scope>NUCLEOTIDE SEQUENCE [LARGE SCALE GENOMIC DNA]</scope>
    <source>
        <strain evidence="1 2">Ys</strain>
    </source>
</reference>
<comment type="caution">
    <text evidence="1">The sequence shown here is derived from an EMBL/GenBank/DDBJ whole genome shotgun (WGS) entry which is preliminary data.</text>
</comment>
<dbReference type="EMBL" id="BHXQ01000001">
    <property type="protein sequence ID" value="GCC49866.1"/>
    <property type="molecule type" value="Genomic_DNA"/>
</dbReference>
<sequence>MKPRTEIIDHKVVNSIAQLASALKPGDIFRRINSKTRYSFDELELDEEKIRCRNMETGAPEFLYYNAPVLKLVII</sequence>
<keyword evidence="2" id="KW-1185">Reference proteome</keyword>